<comment type="caution">
    <text evidence="7">The sequence shown here is derived from an EMBL/GenBank/DDBJ whole genome shotgun (WGS) entry which is preliminary data.</text>
</comment>
<dbReference type="InterPro" id="IPR027443">
    <property type="entry name" value="IPNS-like_sf"/>
</dbReference>
<accession>A0ABQ9KFB3</accession>
<evidence type="ECO:0000259" key="6">
    <source>
        <dbReference type="PROSITE" id="PS51471"/>
    </source>
</evidence>
<evidence type="ECO:0000256" key="5">
    <source>
        <dbReference type="RuleBase" id="RU003682"/>
    </source>
</evidence>
<keyword evidence="5" id="KW-0560">Oxidoreductase</keyword>
<comment type="similarity">
    <text evidence="1 5">Belongs to the iron/ascorbate-dependent oxidoreductase family.</text>
</comment>
<organism evidence="7 8">
    <name type="scientific">Hevea brasiliensis</name>
    <name type="common">Para rubber tree</name>
    <name type="synonym">Siphonia brasiliensis</name>
    <dbReference type="NCBI Taxonomy" id="3981"/>
    <lineage>
        <taxon>Eukaryota</taxon>
        <taxon>Viridiplantae</taxon>
        <taxon>Streptophyta</taxon>
        <taxon>Embryophyta</taxon>
        <taxon>Tracheophyta</taxon>
        <taxon>Spermatophyta</taxon>
        <taxon>Magnoliopsida</taxon>
        <taxon>eudicotyledons</taxon>
        <taxon>Gunneridae</taxon>
        <taxon>Pentapetalae</taxon>
        <taxon>rosids</taxon>
        <taxon>fabids</taxon>
        <taxon>Malpighiales</taxon>
        <taxon>Euphorbiaceae</taxon>
        <taxon>Crotonoideae</taxon>
        <taxon>Micrandreae</taxon>
        <taxon>Hevea</taxon>
    </lineage>
</organism>
<evidence type="ECO:0000313" key="7">
    <source>
        <dbReference type="EMBL" id="KAJ9135940.1"/>
    </source>
</evidence>
<dbReference type="SUPFAM" id="SSF51197">
    <property type="entry name" value="Clavaminate synthase-like"/>
    <property type="match status" value="1"/>
</dbReference>
<dbReference type="InterPro" id="IPR026992">
    <property type="entry name" value="DIOX_N"/>
</dbReference>
<evidence type="ECO:0000256" key="2">
    <source>
        <dbReference type="ARBA" id="ARBA00022723"/>
    </source>
</evidence>
<dbReference type="InterPro" id="IPR044861">
    <property type="entry name" value="IPNS-like_FE2OG_OXY"/>
</dbReference>
<proteinExistence type="inferred from homology"/>
<evidence type="ECO:0000313" key="8">
    <source>
        <dbReference type="Proteomes" id="UP001174677"/>
    </source>
</evidence>
<sequence>MAESKLTKLGSSLPVPIVQELPREPLTKPSISFKAALHQVPVIDMQKLISGDTMDLGLDKFHQACKEWGFFQLINHGANKSLVEKMKTQLEGLFNLPMEEKKKLYMAGTRKYGGIRAGNVVSEDQKLDWAELFFLNMHPIHMRKPHLFSALPPCFGEAVEDYSAELRNLATRIFEQMATSLRLDFNEIKENYEQGWQSMRMKYYPPCPQPELVIGLNPHSDAGGLTILLQVNEMEGLQITKDGESIPVKTLPDAFVVNIGDSLEHRATVNSAKERLSIAAFYSPGLDGTIGPAPRLVTRENPARFKTMTSADYYKGYFACELRGKSYLEVIKIQQNEELKNK</sequence>
<protein>
    <recommendedName>
        <fullName evidence="6">Fe2OG dioxygenase domain-containing protein</fullName>
    </recommendedName>
</protein>
<dbReference type="Proteomes" id="UP001174677">
    <property type="component" value="Chromosome 18"/>
</dbReference>
<dbReference type="Pfam" id="PF03171">
    <property type="entry name" value="2OG-FeII_Oxy"/>
    <property type="match status" value="1"/>
</dbReference>
<dbReference type="InterPro" id="IPR050295">
    <property type="entry name" value="Plant_2OG-oxidoreductases"/>
</dbReference>
<evidence type="ECO:0000256" key="1">
    <source>
        <dbReference type="ARBA" id="ARBA00008056"/>
    </source>
</evidence>
<keyword evidence="2 5" id="KW-0479">Metal-binding</keyword>
<keyword evidence="4 5" id="KW-0408">Iron</keyword>
<dbReference type="Gene3D" id="2.60.120.330">
    <property type="entry name" value="B-lactam Antibiotic, Isopenicillin N Synthase, Chain"/>
    <property type="match status" value="1"/>
</dbReference>
<keyword evidence="3" id="KW-0847">Vitamin C</keyword>
<dbReference type="Pfam" id="PF14226">
    <property type="entry name" value="DIOX_N"/>
    <property type="match status" value="1"/>
</dbReference>
<keyword evidence="8" id="KW-1185">Reference proteome</keyword>
<dbReference type="EMBL" id="JARPOI010000018">
    <property type="protein sequence ID" value="KAJ9135940.1"/>
    <property type="molecule type" value="Genomic_DNA"/>
</dbReference>
<feature type="domain" description="Fe2OG dioxygenase" evidence="6">
    <location>
        <begin position="195"/>
        <end position="284"/>
    </location>
</feature>
<dbReference type="PANTHER" id="PTHR47991">
    <property type="entry name" value="OXOGLUTARATE/IRON-DEPENDENT DIOXYGENASE"/>
    <property type="match status" value="1"/>
</dbReference>
<evidence type="ECO:0000256" key="3">
    <source>
        <dbReference type="ARBA" id="ARBA00022896"/>
    </source>
</evidence>
<gene>
    <name evidence="7" type="ORF">P3X46_033060</name>
</gene>
<dbReference type="InterPro" id="IPR005123">
    <property type="entry name" value="Oxoglu/Fe-dep_dioxygenase_dom"/>
</dbReference>
<reference evidence="7 8" key="1">
    <citation type="journal article" date="2023" name="Plant Biotechnol. J.">
        <title>Chromosome-level wild Hevea brasiliensis genome provides new tools for genomic-assisted breeding and valuable loci to elevate rubber yield.</title>
        <authorList>
            <person name="Cheng H."/>
            <person name="Song X."/>
            <person name="Hu Y."/>
            <person name="Wu T."/>
            <person name="Yang Q."/>
            <person name="An Z."/>
            <person name="Feng S."/>
            <person name="Deng Z."/>
            <person name="Wu W."/>
            <person name="Zeng X."/>
            <person name="Tu M."/>
            <person name="Wang X."/>
            <person name="Huang H."/>
        </authorList>
    </citation>
    <scope>NUCLEOTIDE SEQUENCE [LARGE SCALE GENOMIC DNA]</scope>
    <source>
        <strain evidence="7">MT/VB/25A 57/8</strain>
    </source>
</reference>
<evidence type="ECO:0000256" key="4">
    <source>
        <dbReference type="ARBA" id="ARBA00023004"/>
    </source>
</evidence>
<dbReference type="PROSITE" id="PS51471">
    <property type="entry name" value="FE2OG_OXY"/>
    <property type="match status" value="1"/>
</dbReference>
<name>A0ABQ9KFB3_HEVBR</name>